<evidence type="ECO:0000256" key="5">
    <source>
        <dbReference type="SAM" id="Phobius"/>
    </source>
</evidence>
<comment type="subcellular location">
    <subcellularLocation>
        <location evidence="1">Membrane</location>
        <topology evidence="1">Multi-pass membrane protein</topology>
    </subcellularLocation>
</comment>
<sequence>MSYVAVFAIVLCGLVLLVSAVSKVRGKGSYAEFAASVPAFGIPARWTGLFAVATLAAEFAIAALLLPAAALIFADVFADAGRWLALGGLVLAAGLFAVLTAAVWRAVARRTGAACRCFGPARAVLAYRHVVRNALLLLVAAAGLVALPGVGGGDPVAVVLFAAVGAVGAVAVVRFDDLAELVVGAVPEVR</sequence>
<reference evidence="8" key="1">
    <citation type="journal article" date="2019" name="Int. J. Syst. Evol. Microbiol.">
        <title>The Global Catalogue of Microorganisms (GCM) 10K type strain sequencing project: providing services to taxonomists for standard genome sequencing and annotation.</title>
        <authorList>
            <consortium name="The Broad Institute Genomics Platform"/>
            <consortium name="The Broad Institute Genome Sequencing Center for Infectious Disease"/>
            <person name="Wu L."/>
            <person name="Ma J."/>
        </authorList>
    </citation>
    <scope>NUCLEOTIDE SEQUENCE [LARGE SCALE GENOMIC DNA]</scope>
    <source>
        <strain evidence="8">CGMCC 4.7676</strain>
    </source>
</reference>
<keyword evidence="8" id="KW-1185">Reference proteome</keyword>
<evidence type="ECO:0000259" key="6">
    <source>
        <dbReference type="Pfam" id="PF07291"/>
    </source>
</evidence>
<evidence type="ECO:0000313" key="8">
    <source>
        <dbReference type="Proteomes" id="UP001595645"/>
    </source>
</evidence>
<name>A0ABV7P291_9PSEU</name>
<keyword evidence="4 5" id="KW-0472">Membrane</keyword>
<feature type="transmembrane region" description="Helical" evidence="5">
    <location>
        <begin position="84"/>
        <end position="108"/>
    </location>
</feature>
<dbReference type="Proteomes" id="UP001595645">
    <property type="component" value="Unassembled WGS sequence"/>
</dbReference>
<keyword evidence="2 5" id="KW-0812">Transmembrane</keyword>
<dbReference type="Pfam" id="PF07291">
    <property type="entry name" value="MauE"/>
    <property type="match status" value="1"/>
</dbReference>
<keyword evidence="3 5" id="KW-1133">Transmembrane helix</keyword>
<feature type="transmembrane region" description="Helical" evidence="5">
    <location>
        <begin position="59"/>
        <end position="78"/>
    </location>
</feature>
<feature type="transmembrane region" description="Helical" evidence="5">
    <location>
        <begin position="129"/>
        <end position="150"/>
    </location>
</feature>
<organism evidence="7 8">
    <name type="scientific">Amycolatopsis speibonae</name>
    <dbReference type="NCBI Taxonomy" id="1450224"/>
    <lineage>
        <taxon>Bacteria</taxon>
        <taxon>Bacillati</taxon>
        <taxon>Actinomycetota</taxon>
        <taxon>Actinomycetes</taxon>
        <taxon>Pseudonocardiales</taxon>
        <taxon>Pseudonocardiaceae</taxon>
        <taxon>Amycolatopsis</taxon>
    </lineage>
</organism>
<proteinExistence type="predicted"/>
<evidence type="ECO:0000313" key="7">
    <source>
        <dbReference type="EMBL" id="MFC3452125.1"/>
    </source>
</evidence>
<accession>A0ABV7P291</accession>
<gene>
    <name evidence="7" type="ORF">ACFOSH_22045</name>
</gene>
<feature type="domain" description="Methylamine utilisation protein MauE" evidence="6">
    <location>
        <begin position="3"/>
        <end position="145"/>
    </location>
</feature>
<dbReference type="EMBL" id="JBHRWK010000030">
    <property type="protein sequence ID" value="MFC3452125.1"/>
    <property type="molecule type" value="Genomic_DNA"/>
</dbReference>
<protein>
    <submittedName>
        <fullName evidence="7">MauE/DoxX family redox-associated membrane protein</fullName>
    </submittedName>
</protein>
<feature type="transmembrane region" description="Helical" evidence="5">
    <location>
        <begin position="156"/>
        <end position="175"/>
    </location>
</feature>
<evidence type="ECO:0000256" key="3">
    <source>
        <dbReference type="ARBA" id="ARBA00022989"/>
    </source>
</evidence>
<evidence type="ECO:0000256" key="1">
    <source>
        <dbReference type="ARBA" id="ARBA00004141"/>
    </source>
</evidence>
<evidence type="ECO:0000256" key="2">
    <source>
        <dbReference type="ARBA" id="ARBA00022692"/>
    </source>
</evidence>
<comment type="caution">
    <text evidence="7">The sequence shown here is derived from an EMBL/GenBank/DDBJ whole genome shotgun (WGS) entry which is preliminary data.</text>
</comment>
<evidence type="ECO:0000256" key="4">
    <source>
        <dbReference type="ARBA" id="ARBA00023136"/>
    </source>
</evidence>
<dbReference type="RefSeq" id="WP_378240919.1">
    <property type="nucleotide sequence ID" value="NZ_JBHRWK010000030.1"/>
</dbReference>
<dbReference type="InterPro" id="IPR009908">
    <property type="entry name" value="Methylamine_util_MauE"/>
</dbReference>